<reference evidence="3" key="1">
    <citation type="submission" date="2018-05" db="EMBL/GenBank/DDBJ databases">
        <title>Draft genome of Mucuna pruriens seed.</title>
        <authorList>
            <person name="Nnadi N.E."/>
            <person name="Vos R."/>
            <person name="Hasami M.H."/>
            <person name="Devisetty U.K."/>
            <person name="Aguiy J.C."/>
        </authorList>
    </citation>
    <scope>NUCLEOTIDE SEQUENCE [LARGE SCALE GENOMIC DNA]</scope>
    <source>
        <strain evidence="3">JCA_2017</strain>
    </source>
</reference>
<feature type="non-terminal residue" evidence="3">
    <location>
        <position position="1"/>
    </location>
</feature>
<dbReference type="OrthoDB" id="1431320at2759"/>
<dbReference type="PANTHER" id="PTHR33463">
    <property type="entry name" value="NB-ARC DOMAIN-CONTAINING PROTEIN-RELATED"/>
    <property type="match status" value="1"/>
</dbReference>
<comment type="caution">
    <text evidence="3">The sequence shown here is derived from an EMBL/GenBank/DDBJ whole genome shotgun (WGS) entry which is preliminary data.</text>
</comment>
<feature type="domain" description="NB-ARC" evidence="2">
    <location>
        <begin position="262"/>
        <end position="388"/>
    </location>
</feature>
<dbReference type="InterPro" id="IPR002182">
    <property type="entry name" value="NB-ARC"/>
</dbReference>
<dbReference type="Proteomes" id="UP000257109">
    <property type="component" value="Unassembled WGS sequence"/>
</dbReference>
<dbReference type="InterPro" id="IPR027417">
    <property type="entry name" value="P-loop_NTPase"/>
</dbReference>
<dbReference type="EMBL" id="QJKJ01004630">
    <property type="protein sequence ID" value="RDX93363.1"/>
    <property type="molecule type" value="Genomic_DNA"/>
</dbReference>
<organism evidence="3 4">
    <name type="scientific">Mucuna pruriens</name>
    <name type="common">Velvet bean</name>
    <name type="synonym">Dolichos pruriens</name>
    <dbReference type="NCBI Taxonomy" id="157652"/>
    <lineage>
        <taxon>Eukaryota</taxon>
        <taxon>Viridiplantae</taxon>
        <taxon>Streptophyta</taxon>
        <taxon>Embryophyta</taxon>
        <taxon>Tracheophyta</taxon>
        <taxon>Spermatophyta</taxon>
        <taxon>Magnoliopsida</taxon>
        <taxon>eudicotyledons</taxon>
        <taxon>Gunneridae</taxon>
        <taxon>Pentapetalae</taxon>
        <taxon>rosids</taxon>
        <taxon>fabids</taxon>
        <taxon>Fabales</taxon>
        <taxon>Fabaceae</taxon>
        <taxon>Papilionoideae</taxon>
        <taxon>50 kb inversion clade</taxon>
        <taxon>NPAAA clade</taxon>
        <taxon>indigoferoid/millettioid clade</taxon>
        <taxon>Phaseoleae</taxon>
        <taxon>Mucuna</taxon>
    </lineage>
</organism>
<sequence length="408" mass="45790">MANGSFAVKKFEEYPIVRQLCLIFRSKCRKDELEELQELQLGAKSVHLSPFRSQGLSVNGYEVSESMTSILSHIMMALGQPHIIILGVYGSSDARKDNVVEKITRRVERDKLFDVVVMARVMNKPDLRRIQGELGDMLGLQLQEKTLQGRATRLCDRIKMEDKILIILNDLWAGINLARIGIPFGDDHKGCKILLVAQTQDILSNQMNTQIEIPVDKHNLVSQVKELSKCKNLRNVDCPSVKVHQKQAIISNCYEVSGLINTALEETMEALANPNINMIGVYGSSALRRNNLIEKMSRRVKRDYLFDVTVMASVTEKPDLKRIQGELGNMLGLQFGEETVVGNAKLLCDRIKKEQRTLVVLNDPCAGINLDRVGIPFGIHHKGCKIVLLSGCPELLFNQMNTAMDCFS</sequence>
<accession>A0A371GSG4</accession>
<dbReference type="InterPro" id="IPR050905">
    <property type="entry name" value="Plant_NBS-LRR"/>
</dbReference>
<protein>
    <submittedName>
        <fullName evidence="3">Disease resistance protein</fullName>
    </submittedName>
</protein>
<gene>
    <name evidence="3" type="ORF">CR513_24395</name>
</gene>
<keyword evidence="4" id="KW-1185">Reference proteome</keyword>
<dbReference type="GO" id="GO:0043531">
    <property type="term" value="F:ADP binding"/>
    <property type="evidence" value="ECO:0007669"/>
    <property type="project" value="InterPro"/>
</dbReference>
<dbReference type="Gene3D" id="3.40.50.300">
    <property type="entry name" value="P-loop containing nucleotide triphosphate hydrolases"/>
    <property type="match status" value="1"/>
</dbReference>
<dbReference type="Pfam" id="PF00931">
    <property type="entry name" value="NB-ARC"/>
    <property type="match status" value="2"/>
</dbReference>
<evidence type="ECO:0000256" key="1">
    <source>
        <dbReference type="ARBA" id="ARBA00022821"/>
    </source>
</evidence>
<evidence type="ECO:0000259" key="2">
    <source>
        <dbReference type="Pfam" id="PF00931"/>
    </source>
</evidence>
<dbReference type="AlphaFoldDB" id="A0A371GSG4"/>
<name>A0A371GSG4_MUCPR</name>
<dbReference type="STRING" id="157652.A0A371GSG4"/>
<evidence type="ECO:0000313" key="4">
    <source>
        <dbReference type="Proteomes" id="UP000257109"/>
    </source>
</evidence>
<evidence type="ECO:0000313" key="3">
    <source>
        <dbReference type="EMBL" id="RDX93363.1"/>
    </source>
</evidence>
<proteinExistence type="predicted"/>
<keyword evidence="1" id="KW-0611">Plant defense</keyword>
<feature type="domain" description="NB-ARC" evidence="2">
    <location>
        <begin position="79"/>
        <end position="209"/>
    </location>
</feature>
<dbReference type="PANTHER" id="PTHR33463:SF209">
    <property type="entry name" value="DISEASE RESISTANCE PROTEIN RPS2-LIKE"/>
    <property type="match status" value="1"/>
</dbReference>